<keyword evidence="1" id="KW-0472">Membrane</keyword>
<comment type="caution">
    <text evidence="2">The sequence shown here is derived from an EMBL/GenBank/DDBJ whole genome shotgun (WGS) entry which is preliminary data.</text>
</comment>
<dbReference type="AlphaFoldDB" id="A0AAW1TJI8"/>
<organism evidence="2 3">
    <name type="scientific">Henosepilachna vigintioctopunctata</name>
    <dbReference type="NCBI Taxonomy" id="420089"/>
    <lineage>
        <taxon>Eukaryota</taxon>
        <taxon>Metazoa</taxon>
        <taxon>Ecdysozoa</taxon>
        <taxon>Arthropoda</taxon>
        <taxon>Hexapoda</taxon>
        <taxon>Insecta</taxon>
        <taxon>Pterygota</taxon>
        <taxon>Neoptera</taxon>
        <taxon>Endopterygota</taxon>
        <taxon>Coleoptera</taxon>
        <taxon>Polyphaga</taxon>
        <taxon>Cucujiformia</taxon>
        <taxon>Coccinelloidea</taxon>
        <taxon>Coccinellidae</taxon>
        <taxon>Epilachninae</taxon>
        <taxon>Epilachnini</taxon>
        <taxon>Henosepilachna</taxon>
    </lineage>
</organism>
<protein>
    <submittedName>
        <fullName evidence="2">Uncharacterized protein</fullName>
    </submittedName>
</protein>
<accession>A0AAW1TJI8</accession>
<dbReference type="EMBL" id="JARQZJ010000002">
    <property type="protein sequence ID" value="KAK9869995.1"/>
    <property type="molecule type" value="Genomic_DNA"/>
</dbReference>
<keyword evidence="3" id="KW-1185">Reference proteome</keyword>
<gene>
    <name evidence="2" type="ORF">WA026_006093</name>
</gene>
<evidence type="ECO:0000313" key="2">
    <source>
        <dbReference type="EMBL" id="KAK9869995.1"/>
    </source>
</evidence>
<sequence length="114" mass="13389">MKVISNTVEWRCSGNLMYLNLYKTECAVFQTEQSKCKIPKRIQTENKVFEPTKTVKFLGLCILLLLYTSCMVHVETLNKKLNSVIYTFNVIKLRVKEDIMENLYFANFQSLLSY</sequence>
<feature type="transmembrane region" description="Helical" evidence="1">
    <location>
        <begin position="57"/>
        <end position="74"/>
    </location>
</feature>
<name>A0AAW1TJI8_9CUCU</name>
<evidence type="ECO:0000313" key="3">
    <source>
        <dbReference type="Proteomes" id="UP001431783"/>
    </source>
</evidence>
<keyword evidence="1" id="KW-0812">Transmembrane</keyword>
<dbReference type="Proteomes" id="UP001431783">
    <property type="component" value="Unassembled WGS sequence"/>
</dbReference>
<reference evidence="2 3" key="1">
    <citation type="submission" date="2023-03" db="EMBL/GenBank/DDBJ databases">
        <title>Genome insight into feeding habits of ladybird beetles.</title>
        <authorList>
            <person name="Li H.-S."/>
            <person name="Huang Y.-H."/>
            <person name="Pang H."/>
        </authorList>
    </citation>
    <scope>NUCLEOTIDE SEQUENCE [LARGE SCALE GENOMIC DNA]</scope>
    <source>
        <strain evidence="2">SYSU_2023b</strain>
        <tissue evidence="2">Whole body</tissue>
    </source>
</reference>
<proteinExistence type="predicted"/>
<keyword evidence="1" id="KW-1133">Transmembrane helix</keyword>
<evidence type="ECO:0000256" key="1">
    <source>
        <dbReference type="SAM" id="Phobius"/>
    </source>
</evidence>